<gene>
    <name evidence="8" type="ORF">D9619_007851</name>
</gene>
<feature type="compositionally biased region" description="Pro residues" evidence="5">
    <location>
        <begin position="347"/>
        <end position="375"/>
    </location>
</feature>
<dbReference type="OrthoDB" id="3045089at2759"/>
<keyword evidence="1" id="KW-0479">Metal-binding</keyword>
<feature type="compositionally biased region" description="Low complexity" evidence="5">
    <location>
        <begin position="499"/>
        <end position="508"/>
    </location>
</feature>
<dbReference type="SUPFAM" id="SSF57903">
    <property type="entry name" value="FYVE/PHD zinc finger"/>
    <property type="match status" value="1"/>
</dbReference>
<dbReference type="PANTHER" id="PTHR14879">
    <property type="entry name" value="CASPASE REGULATOR, RING FINGER DOMAIN-CONTAINING"/>
    <property type="match status" value="1"/>
</dbReference>
<dbReference type="GO" id="GO:0008270">
    <property type="term" value="F:zinc ion binding"/>
    <property type="evidence" value="ECO:0007669"/>
    <property type="project" value="UniProtKB-KW"/>
</dbReference>
<feature type="domain" description="FYVE-type" evidence="7">
    <location>
        <begin position="58"/>
        <end position="122"/>
    </location>
</feature>
<dbReference type="SUPFAM" id="SSF57850">
    <property type="entry name" value="RING/U-box"/>
    <property type="match status" value="1"/>
</dbReference>
<dbReference type="AlphaFoldDB" id="A0A8H5ESJ9"/>
<dbReference type="Proteomes" id="UP000567179">
    <property type="component" value="Unassembled WGS sequence"/>
</dbReference>
<feature type="compositionally biased region" description="Low complexity" evidence="5">
    <location>
        <begin position="253"/>
        <end position="270"/>
    </location>
</feature>
<dbReference type="PROSITE" id="PS50089">
    <property type="entry name" value="ZF_RING_2"/>
    <property type="match status" value="1"/>
</dbReference>
<dbReference type="Gene3D" id="3.30.40.10">
    <property type="entry name" value="Zinc/RING finger domain, C3HC4 (zinc finger)"/>
    <property type="match status" value="2"/>
</dbReference>
<evidence type="ECO:0000256" key="1">
    <source>
        <dbReference type="ARBA" id="ARBA00022723"/>
    </source>
</evidence>
<feature type="region of interest" description="Disordered" evidence="5">
    <location>
        <begin position="440"/>
        <end position="521"/>
    </location>
</feature>
<evidence type="ECO:0008006" key="10">
    <source>
        <dbReference type="Google" id="ProtNLM"/>
    </source>
</evidence>
<keyword evidence="2 4" id="KW-0863">Zinc-finger</keyword>
<feature type="compositionally biased region" description="Low complexity" evidence="5">
    <location>
        <begin position="283"/>
        <end position="292"/>
    </location>
</feature>
<dbReference type="SMART" id="SM00064">
    <property type="entry name" value="FYVE"/>
    <property type="match status" value="1"/>
</dbReference>
<evidence type="ECO:0000313" key="9">
    <source>
        <dbReference type="Proteomes" id="UP000567179"/>
    </source>
</evidence>
<dbReference type="InterPro" id="IPR051728">
    <property type="entry name" value="RING-FYVE_E3_ubiquitin-ligase"/>
</dbReference>
<evidence type="ECO:0000313" key="8">
    <source>
        <dbReference type="EMBL" id="KAF5310855.1"/>
    </source>
</evidence>
<accession>A0A8H5ESJ9</accession>
<dbReference type="InterPro" id="IPR017455">
    <property type="entry name" value="Znf_FYVE-rel"/>
</dbReference>
<evidence type="ECO:0000256" key="3">
    <source>
        <dbReference type="ARBA" id="ARBA00022833"/>
    </source>
</evidence>
<feature type="compositionally biased region" description="Low complexity" evidence="5">
    <location>
        <begin position="333"/>
        <end position="346"/>
    </location>
</feature>
<dbReference type="CDD" id="cd22249">
    <property type="entry name" value="UDM1_RNF168_RNF169-like"/>
    <property type="match status" value="1"/>
</dbReference>
<dbReference type="EMBL" id="JAACJJ010000057">
    <property type="protein sequence ID" value="KAF5310855.1"/>
    <property type="molecule type" value="Genomic_DNA"/>
</dbReference>
<feature type="region of interest" description="Disordered" evidence="5">
    <location>
        <begin position="183"/>
        <end position="395"/>
    </location>
</feature>
<evidence type="ECO:0000259" key="6">
    <source>
        <dbReference type="PROSITE" id="PS50089"/>
    </source>
</evidence>
<dbReference type="Pfam" id="PF13920">
    <property type="entry name" value="zf-C3HC4_3"/>
    <property type="match status" value="1"/>
</dbReference>
<feature type="compositionally biased region" description="Pro residues" evidence="5">
    <location>
        <begin position="243"/>
        <end position="252"/>
    </location>
</feature>
<dbReference type="InterPro" id="IPR011011">
    <property type="entry name" value="Znf_FYVE_PHD"/>
</dbReference>
<dbReference type="PANTHER" id="PTHR14879:SF5">
    <property type="entry name" value="RING-TYPE DOMAIN-CONTAINING PROTEIN"/>
    <property type="match status" value="1"/>
</dbReference>
<evidence type="ECO:0000256" key="5">
    <source>
        <dbReference type="SAM" id="MobiDB-lite"/>
    </source>
</evidence>
<keyword evidence="3" id="KW-0862">Zinc</keyword>
<keyword evidence="9" id="KW-1185">Reference proteome</keyword>
<feature type="compositionally biased region" description="Pro residues" evidence="5">
    <location>
        <begin position="293"/>
        <end position="324"/>
    </location>
</feature>
<name>A0A8H5ESJ9_9AGAR</name>
<dbReference type="PROSITE" id="PS50178">
    <property type="entry name" value="ZF_FYVE"/>
    <property type="match status" value="1"/>
</dbReference>
<feature type="compositionally biased region" description="Polar residues" evidence="5">
    <location>
        <begin position="188"/>
        <end position="207"/>
    </location>
</feature>
<dbReference type="Pfam" id="PF01363">
    <property type="entry name" value="FYVE"/>
    <property type="match status" value="1"/>
</dbReference>
<feature type="compositionally biased region" description="Basic and acidic residues" evidence="5">
    <location>
        <begin position="440"/>
        <end position="480"/>
    </location>
</feature>
<sequence length="584" mass="64986">MGNHHVASSTFESPRLINKLFSALPPSLLSDGPPITISMSEVGRGLPLLSGPPPVLDTTGPDACRKCNKEFNILFTRSRKCNHCGYSYCHSCTDFTALMPRTGNETGYDSVNVCGYCIQHLQITAASRNNLKSMSLAKLKNYLNAYDIKTTRVVEKDDLIDAIVNVRQPNGCLPRANENYYRTHSVPAKSSNRPRGLFSSRSGQQSNAPPPRVPPRPAAAPQPEFARPDLEPDHPPTSSSYPPRAPAQPHPQPQYHNAYPQYTPQQQQHYQPPPQHYQPPPQQQYTQPQNHYNPPPPRPHSAYPTPPNAGGPPPSHFHTPPPQNAPHHGYGYPQQQQQYPQYQPRQQAPPRPNPPPRETRPAPPPQSAPAPPIPQTRPRAPSATPPPSLDQLLNMTHESIRGLSIGALKEILFTNHVNAGQILEKGELVQKVYTLVDDERKERERQRQAEEREEMERVQRLEEARKQREERERAEQHTDEDGSDGQPAPAFDVDGAGGSTPPLSSSPPKTTPAPPPTKGNFSSLERTGLCVICQDEEANIAIVDCGHMAMCRECADLIMSSSRECPLCRTRIITEQRLLRIYKS</sequence>
<organism evidence="8 9">
    <name type="scientific">Psilocybe cf. subviscida</name>
    <dbReference type="NCBI Taxonomy" id="2480587"/>
    <lineage>
        <taxon>Eukaryota</taxon>
        <taxon>Fungi</taxon>
        <taxon>Dikarya</taxon>
        <taxon>Basidiomycota</taxon>
        <taxon>Agaricomycotina</taxon>
        <taxon>Agaricomycetes</taxon>
        <taxon>Agaricomycetidae</taxon>
        <taxon>Agaricales</taxon>
        <taxon>Agaricineae</taxon>
        <taxon>Strophariaceae</taxon>
        <taxon>Psilocybe</taxon>
    </lineage>
</organism>
<evidence type="ECO:0000256" key="4">
    <source>
        <dbReference type="PROSITE-ProRule" id="PRU00175"/>
    </source>
</evidence>
<protein>
    <recommendedName>
        <fullName evidence="10">RING-type domain-containing protein</fullName>
    </recommendedName>
</protein>
<dbReference type="SMART" id="SM00184">
    <property type="entry name" value="RING"/>
    <property type="match status" value="1"/>
</dbReference>
<feature type="compositionally biased region" description="Pro residues" evidence="5">
    <location>
        <begin position="208"/>
        <end position="220"/>
    </location>
</feature>
<proteinExistence type="predicted"/>
<comment type="caution">
    <text evidence="8">The sequence shown here is derived from an EMBL/GenBank/DDBJ whole genome shotgun (WGS) entry which is preliminary data.</text>
</comment>
<evidence type="ECO:0000259" key="7">
    <source>
        <dbReference type="PROSITE" id="PS50178"/>
    </source>
</evidence>
<dbReference type="InterPro" id="IPR000306">
    <property type="entry name" value="Znf_FYVE"/>
</dbReference>
<dbReference type="InterPro" id="IPR001841">
    <property type="entry name" value="Znf_RING"/>
</dbReference>
<feature type="domain" description="RING-type" evidence="6">
    <location>
        <begin position="530"/>
        <end position="569"/>
    </location>
</feature>
<feature type="compositionally biased region" description="Pro residues" evidence="5">
    <location>
        <begin position="271"/>
        <end position="282"/>
    </location>
</feature>
<dbReference type="InterPro" id="IPR013083">
    <property type="entry name" value="Znf_RING/FYVE/PHD"/>
</dbReference>
<reference evidence="8 9" key="1">
    <citation type="journal article" date="2020" name="ISME J.">
        <title>Uncovering the hidden diversity of litter-decomposition mechanisms in mushroom-forming fungi.</title>
        <authorList>
            <person name="Floudas D."/>
            <person name="Bentzer J."/>
            <person name="Ahren D."/>
            <person name="Johansson T."/>
            <person name="Persson P."/>
            <person name="Tunlid A."/>
        </authorList>
    </citation>
    <scope>NUCLEOTIDE SEQUENCE [LARGE SCALE GENOMIC DNA]</scope>
    <source>
        <strain evidence="8 9">CBS 101986</strain>
    </source>
</reference>
<evidence type="ECO:0000256" key="2">
    <source>
        <dbReference type="ARBA" id="ARBA00022771"/>
    </source>
</evidence>